<dbReference type="PANTHER" id="PTHR45928:SF1">
    <property type="entry name" value="RE38146P"/>
    <property type="match status" value="1"/>
</dbReference>
<comment type="subcellular location">
    <subcellularLocation>
        <location evidence="1">Mitochondrion inner membrane</location>
        <topology evidence="1">Multi-pass membrane protein</topology>
    </subcellularLocation>
</comment>
<keyword evidence="12" id="KW-1185">Reference proteome</keyword>
<keyword evidence="3" id="KW-0813">Transport</keyword>
<proteinExistence type="inferred from homology"/>
<evidence type="ECO:0000256" key="3">
    <source>
        <dbReference type="ARBA" id="ARBA00022448"/>
    </source>
</evidence>
<evidence type="ECO:0000313" key="12">
    <source>
        <dbReference type="Proteomes" id="UP000789524"/>
    </source>
</evidence>
<dbReference type="InterPro" id="IPR023395">
    <property type="entry name" value="MCP_dom_sf"/>
</dbReference>
<dbReference type="InterPro" id="IPR051508">
    <property type="entry name" value="Mito_Carrier_Antiporter"/>
</dbReference>
<evidence type="ECO:0000256" key="10">
    <source>
        <dbReference type="SAM" id="Phobius"/>
    </source>
</evidence>
<dbReference type="GO" id="GO:0005743">
    <property type="term" value="C:mitochondrial inner membrane"/>
    <property type="evidence" value="ECO:0007669"/>
    <property type="project" value="UniProtKB-SubCell"/>
</dbReference>
<keyword evidence="4 10" id="KW-0812">Transmembrane</keyword>
<evidence type="ECO:0000313" key="11">
    <source>
        <dbReference type="EMBL" id="CAG9585095.1"/>
    </source>
</evidence>
<keyword evidence="8" id="KW-0496">Mitochondrion</keyword>
<evidence type="ECO:0000256" key="9">
    <source>
        <dbReference type="ARBA" id="ARBA00023136"/>
    </source>
</evidence>
<dbReference type="OrthoDB" id="6703404at2759"/>
<dbReference type="AlphaFoldDB" id="A0A8J2RJF4"/>
<dbReference type="SUPFAM" id="SSF103506">
    <property type="entry name" value="Mitochondrial carrier"/>
    <property type="match status" value="1"/>
</dbReference>
<evidence type="ECO:0000256" key="5">
    <source>
        <dbReference type="ARBA" id="ARBA00022737"/>
    </source>
</evidence>
<evidence type="ECO:0000256" key="7">
    <source>
        <dbReference type="ARBA" id="ARBA00022989"/>
    </source>
</evidence>
<evidence type="ECO:0000256" key="4">
    <source>
        <dbReference type="ARBA" id="ARBA00022692"/>
    </source>
</evidence>
<dbReference type="EMBL" id="CAKASE010000083">
    <property type="protein sequence ID" value="CAG9585095.1"/>
    <property type="molecule type" value="Genomic_DNA"/>
</dbReference>
<reference evidence="11" key="1">
    <citation type="submission" date="2021-09" db="EMBL/GenBank/DDBJ databases">
        <authorList>
            <person name="Martin H S."/>
        </authorList>
    </citation>
    <scope>NUCLEOTIDE SEQUENCE</scope>
</reference>
<dbReference type="PANTHER" id="PTHR45928">
    <property type="entry name" value="RE38146P"/>
    <property type="match status" value="1"/>
</dbReference>
<gene>
    <name evidence="11" type="ORF">DCHRY22_LOCUS15582</name>
</gene>
<name>A0A8J2RJF4_9NEOP</name>
<organism evidence="11 12">
    <name type="scientific">Danaus chrysippus</name>
    <name type="common">African queen</name>
    <dbReference type="NCBI Taxonomy" id="151541"/>
    <lineage>
        <taxon>Eukaryota</taxon>
        <taxon>Metazoa</taxon>
        <taxon>Ecdysozoa</taxon>
        <taxon>Arthropoda</taxon>
        <taxon>Hexapoda</taxon>
        <taxon>Insecta</taxon>
        <taxon>Pterygota</taxon>
        <taxon>Neoptera</taxon>
        <taxon>Endopterygota</taxon>
        <taxon>Lepidoptera</taxon>
        <taxon>Glossata</taxon>
        <taxon>Ditrysia</taxon>
        <taxon>Papilionoidea</taxon>
        <taxon>Nymphalidae</taxon>
        <taxon>Danainae</taxon>
        <taxon>Danaini</taxon>
        <taxon>Danaina</taxon>
        <taxon>Danaus</taxon>
        <taxon>Anosia</taxon>
    </lineage>
</organism>
<evidence type="ECO:0000256" key="2">
    <source>
        <dbReference type="ARBA" id="ARBA00006375"/>
    </source>
</evidence>
<evidence type="ECO:0000256" key="6">
    <source>
        <dbReference type="ARBA" id="ARBA00022792"/>
    </source>
</evidence>
<dbReference type="Proteomes" id="UP000789524">
    <property type="component" value="Unassembled WGS sequence"/>
</dbReference>
<keyword evidence="9 10" id="KW-0472">Membrane</keyword>
<accession>A0A8J2RJF4</accession>
<keyword evidence="7 10" id="KW-1133">Transmembrane helix</keyword>
<comment type="similarity">
    <text evidence="2">Belongs to the mitochondrial carrier (TC 2.A.29) family.</text>
</comment>
<keyword evidence="5" id="KW-0677">Repeat</keyword>
<keyword evidence="6" id="KW-0999">Mitochondrion inner membrane</keyword>
<comment type="caution">
    <text evidence="11">The sequence shown here is derived from an EMBL/GenBank/DDBJ whole genome shotgun (WGS) entry which is preliminary data.</text>
</comment>
<evidence type="ECO:0000256" key="8">
    <source>
        <dbReference type="ARBA" id="ARBA00023128"/>
    </source>
</evidence>
<dbReference type="Gene3D" id="1.50.40.10">
    <property type="entry name" value="Mitochondrial carrier domain"/>
    <property type="match status" value="1"/>
</dbReference>
<evidence type="ECO:0000256" key="1">
    <source>
        <dbReference type="ARBA" id="ARBA00004448"/>
    </source>
</evidence>
<protein>
    <submittedName>
        <fullName evidence="11">(African queen) hypothetical protein</fullName>
    </submittedName>
</protein>
<sequence>MAGVGAGFFSNPFGRLLRLGCNCKESSWQRDNMPSIIRTYQHAMYTIVKHDGMSALQKGFGTGVVVPVSCQWHETGYIPTGQINYGLLRDDQNNTLFLKTVCSLVLWVAGCLVAWWGVPLQLVKTQLMSYSSRKIAVGKTQHGHPGTLKAFKRYIQGEGNGFLWFMERGSRHDDQKLNRVRVANSVFCCGGKSGMDNNGDVFPAVKSILSSFVASKHRRAVLKTIVIDADGRHYDATLQPSHWTGVRPWACTTTGYSGLRAQNKKKNNAYGGAARVLQGHGGGPFIPAARPHHTVLLLVFWDMLKDLQKTMNMYI</sequence>
<feature type="transmembrane region" description="Helical" evidence="10">
    <location>
        <begin position="96"/>
        <end position="118"/>
    </location>
</feature>